<evidence type="ECO:0000313" key="2">
    <source>
        <dbReference type="Proteomes" id="UP000245431"/>
    </source>
</evidence>
<accession>A0A1D3K8W6</accession>
<evidence type="ECO:0000313" key="1">
    <source>
        <dbReference type="EMBL" id="SBW84750.1"/>
    </source>
</evidence>
<protein>
    <submittedName>
        <fullName evidence="1">Uncharacterized protein</fullName>
    </submittedName>
</protein>
<dbReference type="Proteomes" id="UP000245431">
    <property type="component" value="Chromosome PVE_r2"/>
</dbReference>
<name>A0A1D3K8W6_PSEVE</name>
<dbReference type="EMBL" id="LT599584">
    <property type="protein sequence ID" value="SBW84750.1"/>
    <property type="molecule type" value="Genomic_DNA"/>
</dbReference>
<sequence length="62" mass="6917">MSYTELSIEERAAIQVGQYQKLSQREETARTLGRSPPLLAVSFVAIDSSCRLCRAFCTSLYA</sequence>
<proteinExistence type="predicted"/>
<reference evidence="2" key="1">
    <citation type="submission" date="2016-07" db="EMBL/GenBank/DDBJ databases">
        <authorList>
            <person name="Florea S."/>
            <person name="Webb J.S."/>
            <person name="Jaromczyk J."/>
            <person name="Schardl C.L."/>
        </authorList>
    </citation>
    <scope>NUCLEOTIDE SEQUENCE [LARGE SCALE GENOMIC DNA]</scope>
    <source>
        <strain evidence="2">1YdBTEX2</strain>
    </source>
</reference>
<organism evidence="1 2">
    <name type="scientific">Pseudomonas veronii 1YdBTEX2</name>
    <dbReference type="NCBI Taxonomy" id="1295141"/>
    <lineage>
        <taxon>Bacteria</taxon>
        <taxon>Pseudomonadati</taxon>
        <taxon>Pseudomonadota</taxon>
        <taxon>Gammaproteobacteria</taxon>
        <taxon>Pseudomonadales</taxon>
        <taxon>Pseudomonadaceae</taxon>
        <taxon>Pseudomonas</taxon>
    </lineage>
</organism>
<gene>
    <name evidence="1" type="ORF">PVE_R2G0725</name>
</gene>
<dbReference type="AlphaFoldDB" id="A0A1D3K8W6"/>